<sequence length="968" mass="107489">MIFTASDGKTFEDRAAWRLYEFELTYTFRNKKNETLMKLPGQIEGQPFDLSDLEGCTVMLLDYINQVQIDSLSNCRVFVGPSSESVFVRNCTNCVFTIACKQLRTRDCSGCSLYLYSLTDPIIETSQQMAFAPFNGAYCGIERNFSDARLEPTNNHWSQLYDFNDPEKTGVNWRILKQEEEAAPWVVDIEPQVPGAATSLGACVNPVARDSSFVKYADSSSSARGSMQSFTFNTSQKEATKVIQTTASDAAVAPSIAALPQPPQSQAVAPTTTAAPAPPALVEAPTVPPPTPVEGSHALKQAIAATPEHVTPPPTMPPVLPPVEGADLATKGKEEPVVDAVVEQVTEMMVLINAENPVRAAKLRKWYARAWWVGVHVYGYVVLGVKGALSPQALSTAQFVVYLVVAVAAILCYVVLQCSSPGQLDKRPMLAPVQTSTPTELGSSPRMATEDGDDTELLGDGEENEHPRNSADLHFCNECHVFQPLRTKHCKDCARCTRQYDHHCDCVGACVGENNRRLFVLYLFLQILEGAAMIDVTSQAFTEQDDVNDWFKTNALYIVLWFMLMCVLLIAVPLFCYQAYLVSTNQTSWEHARRSSITYLQNLPDKRSPFDRGVLQNWWVFLSNGDSNQWVHQIMVLTSTALNVVLVLVSVAVATGVVLLFAWIRAPITEAKRLAEELDPPQEATYQDPNANKLLPFGSLGDEKAEVALTVVLPAYNEEQRVLVTIKDTVAFLDEKKQKDPSFTYEIIIVDDRSTDRTVDVVMKEVQKYSVDRIRLLKLQKNHGKGGAIRKGIMRARGERVLFADADNATEIRDFDKLAKAMDEAANPNGVVVCGSRAHLEEQAIAKRNPLRNLLMHGFHLIVSTLCIKNVRDTQCGFKLFDRTAARVLFAPMHIERWAFDVELLYLAASSKMAIKEVAVQWTEVPGSKLSVISATITMLREIILIRLCYTVGIWRINDGGFRLAKRP</sequence>
<dbReference type="InterPro" id="IPR035518">
    <property type="entry name" value="DPG_synthase"/>
</dbReference>
<dbReference type="EMBL" id="JAENGY010000088">
    <property type="protein sequence ID" value="KAG6974495.1"/>
    <property type="molecule type" value="Genomic_DNA"/>
</dbReference>
<name>A0A8J5MHL8_9STRA</name>
<feature type="transmembrane region" description="Helical" evidence="7">
    <location>
        <begin position="366"/>
        <end position="385"/>
    </location>
</feature>
<comment type="caution">
    <text evidence="9">The sequence shown here is derived from an EMBL/GenBank/DDBJ whole genome shotgun (WGS) entry which is preliminary data.</text>
</comment>
<feature type="transmembrane region" description="Helical" evidence="7">
    <location>
        <begin position="555"/>
        <end position="580"/>
    </location>
</feature>
<proteinExistence type="predicted"/>
<feature type="compositionally biased region" description="Acidic residues" evidence="6">
    <location>
        <begin position="450"/>
        <end position="463"/>
    </location>
</feature>
<evidence type="ECO:0000256" key="5">
    <source>
        <dbReference type="ARBA" id="ARBA00023136"/>
    </source>
</evidence>
<evidence type="ECO:0000313" key="9">
    <source>
        <dbReference type="EMBL" id="KAG6974495.1"/>
    </source>
</evidence>
<dbReference type="InterPro" id="IPR001173">
    <property type="entry name" value="Glyco_trans_2-like"/>
</dbReference>
<dbReference type="PROSITE" id="PS51329">
    <property type="entry name" value="C_CAP_COFACTOR_C"/>
    <property type="match status" value="1"/>
</dbReference>
<accession>A0A8J5MHL8</accession>
<keyword evidence="3" id="KW-0547">Nucleotide-binding</keyword>
<feature type="transmembrane region" description="Helical" evidence="7">
    <location>
        <begin position="641"/>
        <end position="664"/>
    </location>
</feature>
<dbReference type="PANTHER" id="PTHR15440">
    <property type="entry name" value="XRP2 PROTEIN"/>
    <property type="match status" value="1"/>
</dbReference>
<dbReference type="Pfam" id="PF07986">
    <property type="entry name" value="TBCC"/>
    <property type="match status" value="1"/>
</dbReference>
<dbReference type="InterPro" id="IPR039093">
    <property type="entry name" value="XRP2"/>
</dbReference>
<evidence type="ECO:0000256" key="6">
    <source>
        <dbReference type="SAM" id="MobiDB-lite"/>
    </source>
</evidence>
<evidence type="ECO:0000256" key="1">
    <source>
        <dbReference type="ARBA" id="ARBA00004141"/>
    </source>
</evidence>
<dbReference type="CDD" id="cd04188">
    <property type="entry name" value="DPG_synthase"/>
    <property type="match status" value="1"/>
</dbReference>
<feature type="region of interest" description="Disordered" evidence="6">
    <location>
        <begin position="434"/>
        <end position="466"/>
    </location>
</feature>
<dbReference type="GO" id="GO:0005096">
    <property type="term" value="F:GTPase activator activity"/>
    <property type="evidence" value="ECO:0007669"/>
    <property type="project" value="InterPro"/>
</dbReference>
<evidence type="ECO:0000256" key="3">
    <source>
        <dbReference type="ARBA" id="ARBA00022741"/>
    </source>
</evidence>
<reference evidence="9" key="1">
    <citation type="submission" date="2021-01" db="EMBL/GenBank/DDBJ databases">
        <title>Phytophthora aleatoria, a newly-described species from Pinus radiata is distinct from Phytophthora cactorum isolates based on comparative genomics.</title>
        <authorList>
            <person name="Mcdougal R."/>
            <person name="Panda P."/>
            <person name="Williams N."/>
            <person name="Studholme D.J."/>
        </authorList>
    </citation>
    <scope>NUCLEOTIDE SEQUENCE</scope>
    <source>
        <strain evidence="9">NZFS 4037</strain>
    </source>
</reference>
<dbReference type="InterPro" id="IPR006599">
    <property type="entry name" value="CARP_motif"/>
</dbReference>
<dbReference type="GO" id="GO:1990075">
    <property type="term" value="C:periciliary membrane compartment"/>
    <property type="evidence" value="ECO:0007669"/>
    <property type="project" value="TreeGrafter"/>
</dbReference>
<comment type="subcellular location">
    <subcellularLocation>
        <location evidence="1">Membrane</location>
        <topology evidence="1">Multi-pass membrane protein</topology>
    </subcellularLocation>
</comment>
<dbReference type="PROSITE" id="PS50216">
    <property type="entry name" value="DHHC"/>
    <property type="match status" value="1"/>
</dbReference>
<dbReference type="PANTHER" id="PTHR15440:SF0">
    <property type="entry name" value="PROTEIN XRP2"/>
    <property type="match status" value="1"/>
</dbReference>
<evidence type="ECO:0000313" key="10">
    <source>
        <dbReference type="Proteomes" id="UP000709295"/>
    </source>
</evidence>
<evidence type="ECO:0000256" key="4">
    <source>
        <dbReference type="ARBA" id="ARBA00022989"/>
    </source>
</evidence>
<keyword evidence="10" id="KW-1185">Reference proteome</keyword>
<dbReference type="Proteomes" id="UP000709295">
    <property type="component" value="Unassembled WGS sequence"/>
</dbReference>
<dbReference type="InterPro" id="IPR001594">
    <property type="entry name" value="Palmitoyltrfase_DHHC"/>
</dbReference>
<keyword evidence="4 7" id="KW-1133">Transmembrane helix</keyword>
<dbReference type="GO" id="GO:0000166">
    <property type="term" value="F:nucleotide binding"/>
    <property type="evidence" value="ECO:0007669"/>
    <property type="project" value="UniProtKB-KW"/>
</dbReference>
<evidence type="ECO:0000256" key="2">
    <source>
        <dbReference type="ARBA" id="ARBA00022692"/>
    </source>
</evidence>
<gene>
    <name evidence="9" type="ORF">JG688_00003052</name>
</gene>
<dbReference type="Pfam" id="PF00535">
    <property type="entry name" value="Glycos_transf_2"/>
    <property type="match status" value="1"/>
</dbReference>
<dbReference type="AlphaFoldDB" id="A0A8J5MHL8"/>
<keyword evidence="5 7" id="KW-0472">Membrane</keyword>
<keyword evidence="2 7" id="KW-0812">Transmembrane</keyword>
<dbReference type="Pfam" id="PF01529">
    <property type="entry name" value="DHHC"/>
    <property type="match status" value="1"/>
</dbReference>
<protein>
    <recommendedName>
        <fullName evidence="8">C-CAP/cofactor C-like domain-containing protein</fullName>
    </recommendedName>
</protein>
<dbReference type="GO" id="GO:0016409">
    <property type="term" value="F:palmitoyltransferase activity"/>
    <property type="evidence" value="ECO:0007669"/>
    <property type="project" value="InterPro"/>
</dbReference>
<evidence type="ECO:0000256" key="7">
    <source>
        <dbReference type="SAM" id="Phobius"/>
    </source>
</evidence>
<dbReference type="SMART" id="SM00673">
    <property type="entry name" value="CARP"/>
    <property type="match status" value="2"/>
</dbReference>
<organism evidence="9 10">
    <name type="scientific">Phytophthora aleatoria</name>
    <dbReference type="NCBI Taxonomy" id="2496075"/>
    <lineage>
        <taxon>Eukaryota</taxon>
        <taxon>Sar</taxon>
        <taxon>Stramenopiles</taxon>
        <taxon>Oomycota</taxon>
        <taxon>Peronosporomycetes</taxon>
        <taxon>Peronosporales</taxon>
        <taxon>Peronosporaceae</taxon>
        <taxon>Phytophthora</taxon>
    </lineage>
</organism>
<dbReference type="GO" id="GO:0005929">
    <property type="term" value="C:cilium"/>
    <property type="evidence" value="ECO:0007669"/>
    <property type="project" value="TreeGrafter"/>
</dbReference>
<dbReference type="GO" id="GO:0006892">
    <property type="term" value="P:post-Golgi vesicle-mediated transport"/>
    <property type="evidence" value="ECO:0007669"/>
    <property type="project" value="TreeGrafter"/>
</dbReference>
<dbReference type="InterPro" id="IPR017901">
    <property type="entry name" value="C-CAP_CF_C-like"/>
</dbReference>
<dbReference type="InterPro" id="IPR012945">
    <property type="entry name" value="Tubulin-bd_cofactor_C_dom"/>
</dbReference>
<feature type="transmembrane region" description="Helical" evidence="7">
    <location>
        <begin position="397"/>
        <end position="416"/>
    </location>
</feature>
<evidence type="ECO:0000259" key="8">
    <source>
        <dbReference type="PROSITE" id="PS51329"/>
    </source>
</evidence>
<feature type="domain" description="C-CAP/cofactor C-like" evidence="8">
    <location>
        <begin position="5"/>
        <end position="165"/>
    </location>
</feature>